<organism evidence="4">
    <name type="scientific">Blastobotrys adeninivorans</name>
    <name type="common">Yeast</name>
    <name type="synonym">Arxula adeninivorans</name>
    <dbReference type="NCBI Taxonomy" id="409370"/>
    <lineage>
        <taxon>Eukaryota</taxon>
        <taxon>Fungi</taxon>
        <taxon>Dikarya</taxon>
        <taxon>Ascomycota</taxon>
        <taxon>Saccharomycotina</taxon>
        <taxon>Dipodascomycetes</taxon>
        <taxon>Dipodascales</taxon>
        <taxon>Trichomonascaceae</taxon>
        <taxon>Blastobotrys</taxon>
    </lineage>
</organism>
<dbReference type="AlphaFoldDB" id="A0A060SZR0"/>
<gene>
    <name evidence="4" type="ORF">GNLVRS02_ARAD1C10340g</name>
</gene>
<dbReference type="Pfam" id="PF01369">
    <property type="entry name" value="Sec7"/>
    <property type="match status" value="1"/>
</dbReference>
<keyword evidence="1" id="KW-0175">Coiled coil</keyword>
<dbReference type="InterPro" id="IPR023394">
    <property type="entry name" value="Sec7_C_sf"/>
</dbReference>
<dbReference type="InterPro" id="IPR011993">
    <property type="entry name" value="PH-like_dom_sf"/>
</dbReference>
<dbReference type="Pfam" id="PF15410">
    <property type="entry name" value="PH_9"/>
    <property type="match status" value="1"/>
</dbReference>
<dbReference type="SUPFAM" id="SSF50729">
    <property type="entry name" value="PH domain-like"/>
    <property type="match status" value="1"/>
</dbReference>
<dbReference type="PANTHER" id="PTHR10663">
    <property type="entry name" value="GUANYL-NUCLEOTIDE EXCHANGE FACTOR"/>
    <property type="match status" value="1"/>
</dbReference>
<dbReference type="InterPro" id="IPR000904">
    <property type="entry name" value="Sec7_dom"/>
</dbReference>
<feature type="compositionally biased region" description="Polar residues" evidence="2">
    <location>
        <begin position="212"/>
        <end position="226"/>
    </location>
</feature>
<feature type="compositionally biased region" description="Polar residues" evidence="2">
    <location>
        <begin position="60"/>
        <end position="78"/>
    </location>
</feature>
<dbReference type="PANTHER" id="PTHR10663:SF373">
    <property type="entry name" value="PH AND SEC7 DOMAIN-CONTAINING PROTEIN C11E3.11C"/>
    <property type="match status" value="1"/>
</dbReference>
<dbReference type="InterPro" id="IPR041681">
    <property type="entry name" value="PH_9"/>
</dbReference>
<feature type="region of interest" description="Disordered" evidence="2">
    <location>
        <begin position="19"/>
        <end position="253"/>
    </location>
</feature>
<dbReference type="SUPFAM" id="SSF48425">
    <property type="entry name" value="Sec7 domain"/>
    <property type="match status" value="1"/>
</dbReference>
<protein>
    <submittedName>
        <fullName evidence="4">ARAD1C10340p</fullName>
    </submittedName>
</protein>
<reference evidence="4" key="1">
    <citation type="submission" date="2014-02" db="EMBL/GenBank/DDBJ databases">
        <authorList>
            <person name="Genoscope - CEA"/>
        </authorList>
    </citation>
    <scope>NUCLEOTIDE SEQUENCE</scope>
    <source>
        <strain evidence="4">LS3</strain>
    </source>
</reference>
<name>A0A060SZR0_BLAAD</name>
<dbReference type="GO" id="GO:0005085">
    <property type="term" value="F:guanyl-nucleotide exchange factor activity"/>
    <property type="evidence" value="ECO:0007669"/>
    <property type="project" value="InterPro"/>
</dbReference>
<proteinExistence type="predicted"/>
<feature type="region of interest" description="Disordered" evidence="2">
    <location>
        <begin position="915"/>
        <end position="953"/>
    </location>
</feature>
<reference evidence="4" key="2">
    <citation type="submission" date="2014-06" db="EMBL/GenBank/DDBJ databases">
        <title>The complete genome of Blastobotrys (Arxula) adeninivorans LS3 - a yeast of biotechnological interest.</title>
        <authorList>
            <person name="Kunze G."/>
            <person name="Gaillardin C."/>
            <person name="Czernicka M."/>
            <person name="Durrens P."/>
            <person name="Martin T."/>
            <person name="Boer E."/>
            <person name="Gabaldon T."/>
            <person name="Cruz J."/>
            <person name="Talla E."/>
            <person name="Marck C."/>
            <person name="Goffeau A."/>
            <person name="Barbe V."/>
            <person name="Baret P."/>
            <person name="Baronian K."/>
            <person name="Beier S."/>
            <person name="Bleykasten C."/>
            <person name="Bode R."/>
            <person name="Casaregola S."/>
            <person name="Despons L."/>
            <person name="Fairhead C."/>
            <person name="Giersberg M."/>
            <person name="Gierski P."/>
            <person name="Hahnel U."/>
            <person name="Hartmann A."/>
            <person name="Jankowska D."/>
            <person name="Jubin C."/>
            <person name="Jung P."/>
            <person name="Lafontaine I."/>
            <person name="Leh-Louis V."/>
            <person name="Lemaire M."/>
            <person name="Marcet-Houben M."/>
            <person name="Mascher M."/>
            <person name="Morel G."/>
            <person name="Richard G.-F."/>
            <person name="Riechen J."/>
            <person name="Sacerdot C."/>
            <person name="Sarkar A."/>
            <person name="Savel G."/>
            <person name="Schacherer J."/>
            <person name="Sherman D."/>
            <person name="Straub M.-L."/>
            <person name="Stein N."/>
            <person name="Thierry A."/>
            <person name="Trautwein-Schult A."/>
            <person name="Westhof E."/>
            <person name="Worch S."/>
            <person name="Dujon B."/>
            <person name="Souciet J.-L."/>
            <person name="Wincker P."/>
            <person name="Scholz U."/>
            <person name="Neuveglise N."/>
        </authorList>
    </citation>
    <scope>NUCLEOTIDE SEQUENCE</scope>
    <source>
        <strain evidence="4">LS3</strain>
    </source>
</reference>
<feature type="compositionally biased region" description="Polar residues" evidence="2">
    <location>
        <begin position="234"/>
        <end position="253"/>
    </location>
</feature>
<feature type="region of interest" description="Disordered" evidence="2">
    <location>
        <begin position="407"/>
        <end position="441"/>
    </location>
</feature>
<dbReference type="PROSITE" id="PS50190">
    <property type="entry name" value="SEC7"/>
    <property type="match status" value="1"/>
</dbReference>
<dbReference type="PhylomeDB" id="A0A060SZR0"/>
<dbReference type="SMART" id="SM00222">
    <property type="entry name" value="Sec7"/>
    <property type="match status" value="1"/>
</dbReference>
<dbReference type="GO" id="GO:0032012">
    <property type="term" value="P:regulation of ARF protein signal transduction"/>
    <property type="evidence" value="ECO:0007669"/>
    <property type="project" value="InterPro"/>
</dbReference>
<accession>A0A060SZR0</accession>
<dbReference type="InterPro" id="IPR035999">
    <property type="entry name" value="Sec7_dom_sf"/>
</dbReference>
<dbReference type="Gene3D" id="1.10.1000.11">
    <property type="entry name" value="Arf Nucleotide-binding Site Opener,domain 2"/>
    <property type="match status" value="1"/>
</dbReference>
<evidence type="ECO:0000256" key="1">
    <source>
        <dbReference type="SAM" id="Coils"/>
    </source>
</evidence>
<evidence type="ECO:0000313" key="4">
    <source>
        <dbReference type="EMBL" id="CDP34350.1"/>
    </source>
</evidence>
<evidence type="ECO:0000256" key="2">
    <source>
        <dbReference type="SAM" id="MobiDB-lite"/>
    </source>
</evidence>
<feature type="coiled-coil region" evidence="1">
    <location>
        <begin position="848"/>
        <end position="875"/>
    </location>
</feature>
<evidence type="ECO:0000259" key="3">
    <source>
        <dbReference type="PROSITE" id="PS50190"/>
    </source>
</evidence>
<feature type="compositionally biased region" description="Basic and acidic residues" evidence="2">
    <location>
        <begin position="158"/>
        <end position="167"/>
    </location>
</feature>
<dbReference type="Gene3D" id="2.30.29.30">
    <property type="entry name" value="Pleckstrin-homology domain (PH domain)/Phosphotyrosine-binding domain (PTB)"/>
    <property type="match status" value="1"/>
</dbReference>
<feature type="compositionally biased region" description="Polar residues" evidence="2">
    <location>
        <begin position="415"/>
        <end position="429"/>
    </location>
</feature>
<dbReference type="EMBL" id="HG937693">
    <property type="protein sequence ID" value="CDP34350.1"/>
    <property type="molecule type" value="Genomic_DNA"/>
</dbReference>
<sequence length="953" mass="104304">MSGKKGFFRRLFSRHHDLASAGSVGDAKSPRATTPVPSSPEPRHDTTNQNDHPSDYSPVATEQSPVQSEKLTPTLNNDHVQEAGATPEAEEVGSREGTPSSTSSSTQLGKRPASLTVPRKPVPLHVEPGSPFLPNLPGSLDINDHGQSDSTTTTPPYESKRETEDHTGLGLGLEGTDKANDSILKGPPLKKPTTTTTTTATNTNPMDEPRQESTPAHSPSRRNGSVSDDDGDESYSSALQSSDTPDTVVTPSDSANAKAKELAYQLFKGTATWVPEGEYACWLGDEGQLQNSVRVEYMALYDFSGQSILKALRTVCDRIHMRGESQQLNRVIESFSSAWVNKNPSHGFYDSNVVYTIAYALLLLNTDIHGADHSVSKKMTKSTFVHNTLETIRTHVSHVRKELRGAKSLGHRVSMESTRQQPADSTPTGSAPAAKRSSATPGSLGDITLLVDNCPVTPLSKEWEYQVETVLKIFYSSVSKEPLKLHLTQTPQAQIPATIYSGSNNNALTPSMSGSPSLKSGVSAGGSILGRMSLTKLRSGRNYENQSRLSGFGNRFSTGGDRADSFRLNSMGSTFSFESSFSNAGVNRHGFAGLLWSSMIREDSKSVSESIDEGEEPFGDFEKIEQELAKEVELELLGAPWAKEGLLRYRPYIDPNTGKRYKKKDWKQVFVVVQRGQIKMFQFDTGSHASKAKAGGNAVVGAGNWLENAEPIDGFNLCHTLAQEHPAPKTSKGFSALWSLTLPQRGLLVFQAGTQEIAQEYVYTCNYWAGRLSKEPFEDPVSSQEFGWGILSDDKSDVKSVSGSIAGSISGRRGAKGHELPGDRLVIKEWRPSGHSLIVSDLNEEVQLNNLKSYIDNAEHKLDEHNKLRTKMSSAFTPGSINWNKAHSNWERKSQYLLQQVIRYKTYVEALEKGVKERKEKQPEVVEDKPDAIDDAVDGKLDEKEDKTPVDVA</sequence>
<feature type="domain" description="SEC7" evidence="3">
    <location>
        <begin position="239"/>
        <end position="416"/>
    </location>
</feature>
<feature type="compositionally biased region" description="Low complexity" evidence="2">
    <location>
        <begin position="193"/>
        <end position="204"/>
    </location>
</feature>